<dbReference type="InterPro" id="IPR013783">
    <property type="entry name" value="Ig-like_fold"/>
</dbReference>
<evidence type="ECO:0000313" key="5">
    <source>
        <dbReference type="Proteomes" id="UP000408482"/>
    </source>
</evidence>
<proteinExistence type="predicted"/>
<feature type="compositionally biased region" description="Basic and acidic residues" evidence="1">
    <location>
        <begin position="128"/>
        <end position="144"/>
    </location>
</feature>
<dbReference type="EMBL" id="CABHNW010000178">
    <property type="protein sequence ID" value="VUX40997.1"/>
    <property type="molecule type" value="Genomic_DNA"/>
</dbReference>
<feature type="chain" id="PRO_5038377914" evidence="3">
    <location>
        <begin position="27"/>
        <end position="998"/>
    </location>
</feature>
<feature type="compositionally biased region" description="Polar residues" evidence="1">
    <location>
        <begin position="221"/>
        <end position="240"/>
    </location>
</feature>
<gene>
    <name evidence="4" type="ORF">RSSSTS7063_01609</name>
</gene>
<feature type="transmembrane region" description="Helical" evidence="2">
    <location>
        <begin position="973"/>
        <end position="993"/>
    </location>
</feature>
<keyword evidence="2" id="KW-0812">Transmembrane</keyword>
<keyword evidence="3" id="KW-0732">Signal</keyword>
<evidence type="ECO:0000256" key="2">
    <source>
        <dbReference type="SAM" id="Phobius"/>
    </source>
</evidence>
<dbReference type="NCBIfam" id="NF012200">
    <property type="entry name" value="choice_anch_D"/>
    <property type="match status" value="1"/>
</dbReference>
<keyword evidence="2" id="KW-1133">Transmembrane helix</keyword>
<keyword evidence="2" id="KW-0472">Membrane</keyword>
<dbReference type="Gene3D" id="2.60.40.10">
    <property type="entry name" value="Immunoglobulins"/>
    <property type="match status" value="1"/>
</dbReference>
<evidence type="ECO:0000256" key="3">
    <source>
        <dbReference type="SAM" id="SignalP"/>
    </source>
</evidence>
<dbReference type="Proteomes" id="UP000408482">
    <property type="component" value="Unassembled WGS sequence"/>
</dbReference>
<keyword evidence="5" id="KW-1185">Reference proteome</keyword>
<accession>A0A564W9E1</accession>
<dbReference type="RefSeq" id="WP_144095872.1">
    <property type="nucleotide sequence ID" value="NZ_CABHMX010000027.1"/>
</dbReference>
<feature type="region of interest" description="Disordered" evidence="1">
    <location>
        <begin position="112"/>
        <end position="274"/>
    </location>
</feature>
<evidence type="ECO:0000256" key="1">
    <source>
        <dbReference type="SAM" id="MobiDB-lite"/>
    </source>
</evidence>
<protein>
    <submittedName>
        <fullName evidence="4">Uncharacterized protein</fullName>
    </submittedName>
</protein>
<organism evidence="4 5">
    <name type="scientific">Blautia luti</name>
    <dbReference type="NCBI Taxonomy" id="89014"/>
    <lineage>
        <taxon>Bacteria</taxon>
        <taxon>Bacillati</taxon>
        <taxon>Bacillota</taxon>
        <taxon>Clostridia</taxon>
        <taxon>Lachnospirales</taxon>
        <taxon>Lachnospiraceae</taxon>
        <taxon>Blautia</taxon>
    </lineage>
</organism>
<evidence type="ECO:0000313" key="4">
    <source>
        <dbReference type="EMBL" id="VUX40997.1"/>
    </source>
</evidence>
<feature type="region of interest" description="Disordered" evidence="1">
    <location>
        <begin position="738"/>
        <end position="758"/>
    </location>
</feature>
<dbReference type="AlphaFoldDB" id="A0A564W9E1"/>
<sequence>MKKSRVLAVVMAVLMMVTLLPSMVFATAAPSGTLDGKLKVKGTLAIGSTLSADYSKVKPEGITDDNVSFSWSLKDGDILTEVGTDKTYKIDEKDLGLPIVLKITGKEETGVSGELTVTTQEVSETEEEAKALAEKKKEEAKAAGEDPDAEESEASAASESSENTPDTEAGTSEEPDSAQPEKTTDPAEGTESADVQESTDAQEPADTQKPAENSVIEVNGNGEQSGSQNTDETDASGDSQTETPDSADTAADASEKNEKPTYSASAYTEDGSGILDFGSVEEGYTEIPEAQMVTIKNNGTGDLNFKEIAPENFMAEDINDAPLKSGESVTVWVKPREGLKAGEYKDLITYQTEEGADVFFEADFTVKEPENNKVEDNKNNGQTDPGETSDPATEKIYKLTANPTELPFDDLTAGYEKVETTSTVTIKNEGTEAVTLVQPESEFFDIAPVSEVESSGNIQLAQGGEQTFTVQPKLGLSAKDDPYVEELVFASDESTEASATVTASVMVKTETPKTVTATVKPEGPLSFGTLEQGYETAPDAQSVTVENTGTEAIRIQLSAPEDYEVGEPSAEVLNPGDKAATFTVQPKTGLQAGDHSGTISVTDQNTGNTLAEVRLEFTVSEPEPEPNPGLSVTDSLEFGTKEEGYKELPDAKKVTVTNTGNTKIVLKQPSSNAYTIGTLSATELEAGDNATFSVQPVSGLSQGEYLEDIVIANDANVEAYVNVHFSVTKKKTDNSKKANNLTGIKKPSDIKDLPNGTQKTQKALKLPGTVKITTTKGEQKASVKWDVKGSSYDPSSAERQIFNVKGTVILPEGVKNPNKISTVIAVSITVNGYQGKEAAASDNKITGIDSNGKYDTNTKITFTAAGAGMDNTNPRKGDTRYQPKSWKITETRTWDGEPYTATFRVSKPGKYTLKVTFGQQKYDGSSWKDTGTQSESAVTFTVSQAAVLTATPSPAVTQTNQKSAVQTGDSTPIMTFVIILIVAVVCIGGILVYRRKKK</sequence>
<feature type="signal peptide" evidence="3">
    <location>
        <begin position="1"/>
        <end position="26"/>
    </location>
</feature>
<name>A0A564W9E1_9FIRM</name>
<feature type="compositionally biased region" description="Low complexity" evidence="1">
    <location>
        <begin position="241"/>
        <end position="252"/>
    </location>
</feature>
<feature type="region of interest" description="Disordered" evidence="1">
    <location>
        <begin position="367"/>
        <end position="392"/>
    </location>
</feature>
<feature type="compositionally biased region" description="Basic and acidic residues" evidence="1">
    <location>
        <begin position="367"/>
        <end position="378"/>
    </location>
</feature>
<reference evidence="4 5" key="1">
    <citation type="submission" date="2019-07" db="EMBL/GenBank/DDBJ databases">
        <authorList>
            <person name="Hibberd C M."/>
            <person name="Gehrig L. J."/>
            <person name="Chang H.-W."/>
            <person name="Venkatesh S."/>
        </authorList>
    </citation>
    <scope>NUCLEOTIDE SEQUENCE [LARGE SCALE GENOMIC DNA]</scope>
    <source>
        <strain evidence="4">Blautia_luti_SSTS_Bg7063</strain>
    </source>
</reference>